<dbReference type="EMBL" id="SRLO01000184">
    <property type="protein sequence ID" value="TNN68809.1"/>
    <property type="molecule type" value="Genomic_DNA"/>
</dbReference>
<evidence type="ECO:0000313" key="3">
    <source>
        <dbReference type="Proteomes" id="UP000314294"/>
    </source>
</evidence>
<sequence length="91" mass="9881">MGGVGRPTSPADGEVPRDDVTVQPVRRGILLGDSQLLAGLLLVYRPGERFITERPGCERPPGVTSGVTVRRETGASVPEYSENKDLEDMRF</sequence>
<keyword evidence="3" id="KW-1185">Reference proteome</keyword>
<feature type="region of interest" description="Disordered" evidence="1">
    <location>
        <begin position="1"/>
        <end position="20"/>
    </location>
</feature>
<dbReference type="AlphaFoldDB" id="A0A4Z2HSN8"/>
<protein>
    <submittedName>
        <fullName evidence="2">Uncharacterized protein</fullName>
    </submittedName>
</protein>
<accession>A0A4Z2HSN8</accession>
<reference evidence="2 3" key="1">
    <citation type="submission" date="2019-03" db="EMBL/GenBank/DDBJ databases">
        <title>First draft genome of Liparis tanakae, snailfish: a comprehensive survey of snailfish specific genes.</title>
        <authorList>
            <person name="Kim W."/>
            <person name="Song I."/>
            <person name="Jeong J.-H."/>
            <person name="Kim D."/>
            <person name="Kim S."/>
            <person name="Ryu S."/>
            <person name="Song J.Y."/>
            <person name="Lee S.K."/>
        </authorList>
    </citation>
    <scope>NUCLEOTIDE SEQUENCE [LARGE SCALE GENOMIC DNA]</scope>
    <source>
        <tissue evidence="2">Muscle</tissue>
    </source>
</reference>
<dbReference type="Proteomes" id="UP000314294">
    <property type="component" value="Unassembled WGS sequence"/>
</dbReference>
<name>A0A4Z2HSN8_9TELE</name>
<organism evidence="2 3">
    <name type="scientific">Liparis tanakae</name>
    <name type="common">Tanaka's snailfish</name>
    <dbReference type="NCBI Taxonomy" id="230148"/>
    <lineage>
        <taxon>Eukaryota</taxon>
        <taxon>Metazoa</taxon>
        <taxon>Chordata</taxon>
        <taxon>Craniata</taxon>
        <taxon>Vertebrata</taxon>
        <taxon>Euteleostomi</taxon>
        <taxon>Actinopterygii</taxon>
        <taxon>Neopterygii</taxon>
        <taxon>Teleostei</taxon>
        <taxon>Neoteleostei</taxon>
        <taxon>Acanthomorphata</taxon>
        <taxon>Eupercaria</taxon>
        <taxon>Perciformes</taxon>
        <taxon>Cottioidei</taxon>
        <taxon>Cottales</taxon>
        <taxon>Liparidae</taxon>
        <taxon>Liparis</taxon>
    </lineage>
</organism>
<feature type="region of interest" description="Disordered" evidence="1">
    <location>
        <begin position="54"/>
        <end position="91"/>
    </location>
</feature>
<comment type="caution">
    <text evidence="2">The sequence shown here is derived from an EMBL/GenBank/DDBJ whole genome shotgun (WGS) entry which is preliminary data.</text>
</comment>
<proteinExistence type="predicted"/>
<evidence type="ECO:0000256" key="1">
    <source>
        <dbReference type="SAM" id="MobiDB-lite"/>
    </source>
</evidence>
<gene>
    <name evidence="2" type="ORF">EYF80_020997</name>
</gene>
<feature type="compositionally biased region" description="Basic and acidic residues" evidence="1">
    <location>
        <begin position="81"/>
        <end position="91"/>
    </location>
</feature>
<evidence type="ECO:0000313" key="2">
    <source>
        <dbReference type="EMBL" id="TNN68809.1"/>
    </source>
</evidence>